<evidence type="ECO:0000313" key="3">
    <source>
        <dbReference type="Proteomes" id="UP000000374"/>
    </source>
</evidence>
<dbReference type="KEGG" id="vei:Veis_3489"/>
<dbReference type="EMBL" id="CP000542">
    <property type="protein sequence ID" value="ABM59210.1"/>
    <property type="molecule type" value="Genomic_DNA"/>
</dbReference>
<feature type="region of interest" description="Disordered" evidence="1">
    <location>
        <begin position="1"/>
        <end position="23"/>
    </location>
</feature>
<organism evidence="2 3">
    <name type="scientific">Verminephrobacter eiseniae (strain EF01-2)</name>
    <dbReference type="NCBI Taxonomy" id="391735"/>
    <lineage>
        <taxon>Bacteria</taxon>
        <taxon>Pseudomonadati</taxon>
        <taxon>Pseudomonadota</taxon>
        <taxon>Betaproteobacteria</taxon>
        <taxon>Burkholderiales</taxon>
        <taxon>Comamonadaceae</taxon>
        <taxon>Verminephrobacter</taxon>
    </lineage>
</organism>
<name>A1WNK3_VEREI</name>
<dbReference type="Proteomes" id="UP000000374">
    <property type="component" value="Chromosome"/>
</dbReference>
<dbReference type="AlphaFoldDB" id="A1WNK3"/>
<evidence type="ECO:0000313" key="2">
    <source>
        <dbReference type="EMBL" id="ABM59210.1"/>
    </source>
</evidence>
<gene>
    <name evidence="2" type="ordered locus">Veis_3489</name>
</gene>
<protein>
    <submittedName>
        <fullName evidence="2">Uncharacterized protein</fullName>
    </submittedName>
</protein>
<evidence type="ECO:0000256" key="1">
    <source>
        <dbReference type="SAM" id="MobiDB-lite"/>
    </source>
</evidence>
<dbReference type="STRING" id="391735.Veis_3489"/>
<feature type="compositionally biased region" description="Basic and acidic residues" evidence="1">
    <location>
        <begin position="1"/>
        <end position="12"/>
    </location>
</feature>
<reference evidence="3" key="1">
    <citation type="submission" date="2006-12" db="EMBL/GenBank/DDBJ databases">
        <title>Complete sequence of chromosome 1 of Verminephrobacter eiseniae EF01-2.</title>
        <authorList>
            <person name="Copeland A."/>
            <person name="Lucas S."/>
            <person name="Lapidus A."/>
            <person name="Barry K."/>
            <person name="Detter J.C."/>
            <person name="Glavina del Rio T."/>
            <person name="Dalin E."/>
            <person name="Tice H."/>
            <person name="Pitluck S."/>
            <person name="Chertkov O."/>
            <person name="Brettin T."/>
            <person name="Bruce D."/>
            <person name="Han C."/>
            <person name="Tapia R."/>
            <person name="Gilna P."/>
            <person name="Schmutz J."/>
            <person name="Larimer F."/>
            <person name="Land M."/>
            <person name="Hauser L."/>
            <person name="Kyrpides N."/>
            <person name="Kim E."/>
            <person name="Stahl D."/>
            <person name="Richardson P."/>
        </authorList>
    </citation>
    <scope>NUCLEOTIDE SEQUENCE [LARGE SCALE GENOMIC DNA]</scope>
    <source>
        <strain evidence="3">EF01-2</strain>
    </source>
</reference>
<keyword evidence="3" id="KW-1185">Reference proteome</keyword>
<dbReference type="HOGENOM" id="CLU_3085993_0_0_4"/>
<accession>A1WNK3</accession>
<proteinExistence type="predicted"/>
<sequence>MQGDAKAKRPGAETRIAYTPAQPPAFRHWMPAYQSASESGQKIRRHLESTTI</sequence>